<evidence type="ECO:0000256" key="1">
    <source>
        <dbReference type="ARBA" id="ARBA00022729"/>
    </source>
</evidence>
<gene>
    <name evidence="8" type="primary">LOC108696714</name>
</gene>
<feature type="domain" description="Immunoglobulin" evidence="6">
    <location>
        <begin position="147"/>
        <end position="226"/>
    </location>
</feature>
<feature type="signal peptide" evidence="4">
    <location>
        <begin position="1"/>
        <end position="32"/>
    </location>
</feature>
<dbReference type="SUPFAM" id="SSF48726">
    <property type="entry name" value="Immunoglobulin"/>
    <property type="match status" value="2"/>
</dbReference>
<dbReference type="Gene3D" id="2.60.40.10">
    <property type="entry name" value="Immunoglobulins"/>
    <property type="match status" value="2"/>
</dbReference>
<evidence type="ECO:0000259" key="5">
    <source>
        <dbReference type="SMART" id="SM00408"/>
    </source>
</evidence>
<dbReference type="SMART" id="SM00408">
    <property type="entry name" value="IGc2"/>
    <property type="match status" value="1"/>
</dbReference>
<name>A0A8J1L7J0_XENLA</name>
<dbReference type="InterPro" id="IPR036179">
    <property type="entry name" value="Ig-like_dom_sf"/>
</dbReference>
<protein>
    <submittedName>
        <fullName evidence="8">Carcinoembryonic antigen-related cell adhesion molecule 8 isoform X3</fullName>
    </submittedName>
</protein>
<dbReference type="AlphaFoldDB" id="A0A8J1L7J0"/>
<feature type="transmembrane region" description="Helical" evidence="3">
    <location>
        <begin position="235"/>
        <end position="261"/>
    </location>
</feature>
<evidence type="ECO:0000256" key="2">
    <source>
        <dbReference type="ARBA" id="ARBA00023180"/>
    </source>
</evidence>
<keyword evidence="3" id="KW-1133">Transmembrane helix</keyword>
<evidence type="ECO:0000313" key="7">
    <source>
        <dbReference type="Proteomes" id="UP000186698"/>
    </source>
</evidence>
<feature type="chain" id="PRO_5035196797" evidence="4">
    <location>
        <begin position="33"/>
        <end position="317"/>
    </location>
</feature>
<keyword evidence="3" id="KW-0812">Transmembrane</keyword>
<sequence length="317" mass="34769">MAREKVTGAQTLCMRRYLLTVCLSVWMDSAHGIGVQLIPQYPVVSQSVTLSVTGVTGTIRQFSWYKGSSVDANNQIFNVIPSLNSVTNGRQYFPRASHFPNGSLQISGLVPTDQGNYTVFIQTGETTAQHTVLLTVDEPVTSSVISTNNKEPQENEKVTLTCSTNNAEKILWSKNGVSLPPGLILSADNKTLTFSSVSRSDNGQYRCEASNTISKIISDPNTLTINYFEPLSDNYAVILAAIVCGCILGSVLIICATFLLYKRYVVPLKGQSGDRGEDPYQIYHNISNTLVAHPEKEETPYVGLDYSSQNMYSDLKL</sequence>
<dbReference type="InterPro" id="IPR013783">
    <property type="entry name" value="Ig-like_fold"/>
</dbReference>
<reference evidence="8" key="1">
    <citation type="submission" date="2025-08" db="UniProtKB">
        <authorList>
            <consortium name="RefSeq"/>
        </authorList>
    </citation>
    <scope>IDENTIFICATION</scope>
    <source>
        <strain evidence="8">J_2021</strain>
        <tissue evidence="8">Erythrocytes</tissue>
    </source>
</reference>
<dbReference type="SMART" id="SM00409">
    <property type="entry name" value="IG"/>
    <property type="match status" value="2"/>
</dbReference>
<organism evidence="7 8">
    <name type="scientific">Xenopus laevis</name>
    <name type="common">African clawed frog</name>
    <dbReference type="NCBI Taxonomy" id="8355"/>
    <lineage>
        <taxon>Eukaryota</taxon>
        <taxon>Metazoa</taxon>
        <taxon>Chordata</taxon>
        <taxon>Craniata</taxon>
        <taxon>Vertebrata</taxon>
        <taxon>Euteleostomi</taxon>
        <taxon>Amphibia</taxon>
        <taxon>Batrachia</taxon>
        <taxon>Anura</taxon>
        <taxon>Pipoidea</taxon>
        <taxon>Pipidae</taxon>
        <taxon>Xenopodinae</taxon>
        <taxon>Xenopus</taxon>
        <taxon>Xenopus</taxon>
    </lineage>
</organism>
<keyword evidence="2" id="KW-0325">Glycoprotein</keyword>
<dbReference type="GeneID" id="108696714"/>
<dbReference type="InterPro" id="IPR050831">
    <property type="entry name" value="CEA_cell_adhesion"/>
</dbReference>
<keyword evidence="1 4" id="KW-0732">Signal</keyword>
<dbReference type="Proteomes" id="UP000186698">
    <property type="component" value="Chromosome 7L"/>
</dbReference>
<evidence type="ECO:0000259" key="6">
    <source>
        <dbReference type="SMART" id="SM00409"/>
    </source>
</evidence>
<dbReference type="InterPro" id="IPR003598">
    <property type="entry name" value="Ig_sub2"/>
</dbReference>
<proteinExistence type="predicted"/>
<dbReference type="PANTHER" id="PTHR44427">
    <property type="entry name" value="CARCINOEMBRYONIC ANTIGEN-RELATED CELL ADHESION MOLECULE 19"/>
    <property type="match status" value="1"/>
</dbReference>
<evidence type="ECO:0000313" key="8">
    <source>
        <dbReference type="RefSeq" id="XP_041425511.1"/>
    </source>
</evidence>
<feature type="domain" description="Immunoglobulin subtype 2" evidence="5">
    <location>
        <begin position="153"/>
        <end position="214"/>
    </location>
</feature>
<dbReference type="Pfam" id="PF13927">
    <property type="entry name" value="Ig_3"/>
    <property type="match status" value="1"/>
</dbReference>
<evidence type="ECO:0000256" key="4">
    <source>
        <dbReference type="SAM" id="SignalP"/>
    </source>
</evidence>
<dbReference type="RefSeq" id="XP_041425511.1">
    <property type="nucleotide sequence ID" value="XM_041569577.1"/>
</dbReference>
<accession>A0A8J1L7J0</accession>
<keyword evidence="7" id="KW-1185">Reference proteome</keyword>
<dbReference type="InterPro" id="IPR003599">
    <property type="entry name" value="Ig_sub"/>
</dbReference>
<dbReference type="PANTHER" id="PTHR44427:SF31">
    <property type="entry name" value="CARCINOEMBRYONIC ANTIGEN-RELATED CELL ADHESION MOLECULE 16 ISOFORM X1"/>
    <property type="match status" value="1"/>
</dbReference>
<keyword evidence="3" id="KW-0472">Membrane</keyword>
<feature type="domain" description="Immunoglobulin" evidence="6">
    <location>
        <begin position="37"/>
        <end position="137"/>
    </location>
</feature>
<evidence type="ECO:0000256" key="3">
    <source>
        <dbReference type="SAM" id="Phobius"/>
    </source>
</evidence>